<feature type="domain" description="KilA-N" evidence="2">
    <location>
        <begin position="16"/>
        <end position="126"/>
    </location>
</feature>
<dbReference type="InterPro" id="IPR022549">
    <property type="entry name" value="DUF3627"/>
</dbReference>
<sequence>MNLSLIDVCYEQIEDQYWFGLFGDFRLIIDRSTGCFNATKLCREGGKKISNWLQNKESKKLIDYYGKKSDPFHSSCHMIEVKKGNKNENFNKVISGTYLPKELILSLALWISHDFYDKVYKIIESYFVNEFIAKYKNDNSELNNKLKEIRIEMEHLRLEKEKYQDLEEDIVPKTLNANKHHIFALVNLNPPSMAYPYLAIRCQKLNYQNSLNRLKQKHPNLEIKFELKYDPNSINLFNRIKEQLKNINTLYNRIHLFDNYSEELFINDIKRIAKSKIARQ</sequence>
<proteinExistence type="predicted"/>
<evidence type="ECO:0000259" key="2">
    <source>
        <dbReference type="PROSITE" id="PS51301"/>
    </source>
</evidence>
<evidence type="ECO:0000313" key="4">
    <source>
        <dbReference type="EMBL" id="GBM48371.1"/>
    </source>
</evidence>
<reference evidence="4 5" key="1">
    <citation type="journal article" date="2019" name="Sci. Rep.">
        <title>Orb-weaving spider Araneus ventricosus genome elucidates the spidroin gene catalogue.</title>
        <authorList>
            <person name="Kono N."/>
            <person name="Nakamura H."/>
            <person name="Ohtoshi R."/>
            <person name="Moran D.A.P."/>
            <person name="Shinohara A."/>
            <person name="Yoshida Y."/>
            <person name="Fujiwara M."/>
            <person name="Mori M."/>
            <person name="Tomita M."/>
            <person name="Arakawa K."/>
        </authorList>
    </citation>
    <scope>NUCLEOTIDE SEQUENCE [LARGE SCALE GENOMIC DNA]</scope>
</reference>
<comment type="caution">
    <text evidence="4">The sequence shown here is derived from an EMBL/GenBank/DDBJ whole genome shotgun (WGS) entry which is preliminary data.</text>
</comment>
<evidence type="ECO:0000313" key="5">
    <source>
        <dbReference type="Proteomes" id="UP000499080"/>
    </source>
</evidence>
<keyword evidence="1" id="KW-0175">Coiled coil</keyword>
<dbReference type="OrthoDB" id="6472712at2759"/>
<organism evidence="4 5">
    <name type="scientific">Araneus ventricosus</name>
    <name type="common">Orbweaver spider</name>
    <name type="synonym">Epeira ventricosa</name>
    <dbReference type="NCBI Taxonomy" id="182803"/>
    <lineage>
        <taxon>Eukaryota</taxon>
        <taxon>Metazoa</taxon>
        <taxon>Ecdysozoa</taxon>
        <taxon>Arthropoda</taxon>
        <taxon>Chelicerata</taxon>
        <taxon>Arachnida</taxon>
        <taxon>Araneae</taxon>
        <taxon>Araneomorphae</taxon>
        <taxon>Entelegynae</taxon>
        <taxon>Araneoidea</taxon>
        <taxon>Araneidae</taxon>
        <taxon>Araneus</taxon>
    </lineage>
</organism>
<dbReference type="PROSITE" id="PS51301">
    <property type="entry name" value="KILA_N"/>
    <property type="match status" value="1"/>
</dbReference>
<dbReference type="Proteomes" id="UP000499080">
    <property type="component" value="Unassembled WGS sequence"/>
</dbReference>
<dbReference type="AlphaFoldDB" id="A0A4Y2G4R9"/>
<dbReference type="Pfam" id="PF04383">
    <property type="entry name" value="KilA-N"/>
    <property type="match status" value="1"/>
</dbReference>
<dbReference type="InterPro" id="IPR018004">
    <property type="entry name" value="KilA/APSES_HTH"/>
</dbReference>
<dbReference type="EMBL" id="BGPR01098228">
    <property type="protein sequence ID" value="GBM48344.1"/>
    <property type="molecule type" value="Genomic_DNA"/>
</dbReference>
<accession>A0A4Y2G4R9</accession>
<dbReference type="Pfam" id="PF12299">
    <property type="entry name" value="DUF3627"/>
    <property type="match status" value="1"/>
</dbReference>
<dbReference type="SMART" id="SM01252">
    <property type="entry name" value="KilA-N"/>
    <property type="match status" value="1"/>
</dbReference>
<keyword evidence="5" id="KW-1185">Reference proteome</keyword>
<feature type="coiled-coil region" evidence="1">
    <location>
        <begin position="132"/>
        <end position="169"/>
    </location>
</feature>
<dbReference type="EMBL" id="BGPR01098232">
    <property type="protein sequence ID" value="GBM48371.1"/>
    <property type="molecule type" value="Genomic_DNA"/>
</dbReference>
<dbReference type="InterPro" id="IPR017880">
    <property type="entry name" value="KilA_N"/>
</dbReference>
<protein>
    <submittedName>
        <fullName evidence="4">KilA-N domain-containing protein 006L</fullName>
    </submittedName>
</protein>
<name>A0A4Y2G4R9_ARAVE</name>
<evidence type="ECO:0000256" key="1">
    <source>
        <dbReference type="SAM" id="Coils"/>
    </source>
</evidence>
<evidence type="ECO:0000313" key="3">
    <source>
        <dbReference type="EMBL" id="GBM48344.1"/>
    </source>
</evidence>
<gene>
    <name evidence="4" type="primary">IIV6-006L_2</name>
    <name evidence="3" type="synonym">IIV6-006L_1</name>
    <name evidence="4" type="ORF">AVEN_19162_1</name>
    <name evidence="3" type="ORF">AVEN_237135_1</name>
</gene>